<gene>
    <name evidence="1" type="ORF">HMPREF1544_02904</name>
</gene>
<protein>
    <submittedName>
        <fullName evidence="1">Uncharacterized protein</fullName>
    </submittedName>
</protein>
<evidence type="ECO:0000313" key="2">
    <source>
        <dbReference type="Proteomes" id="UP000014254"/>
    </source>
</evidence>
<dbReference type="InParanoid" id="S2KD07"/>
<keyword evidence="2" id="KW-1185">Reference proteome</keyword>
<reference evidence="2" key="1">
    <citation type="submission" date="2013-05" db="EMBL/GenBank/DDBJ databases">
        <title>The Genome sequence of Mucor circinelloides f. circinelloides 1006PhL.</title>
        <authorList>
            <consortium name="The Broad Institute Genomics Platform"/>
            <person name="Cuomo C."/>
            <person name="Earl A."/>
            <person name="Findley K."/>
            <person name="Lee S.C."/>
            <person name="Walker B."/>
            <person name="Young S."/>
            <person name="Zeng Q."/>
            <person name="Gargeya S."/>
            <person name="Fitzgerald M."/>
            <person name="Haas B."/>
            <person name="Abouelleil A."/>
            <person name="Allen A.W."/>
            <person name="Alvarado L."/>
            <person name="Arachchi H.M."/>
            <person name="Berlin A.M."/>
            <person name="Chapman S.B."/>
            <person name="Gainer-Dewar J."/>
            <person name="Goldberg J."/>
            <person name="Griggs A."/>
            <person name="Gujja S."/>
            <person name="Hansen M."/>
            <person name="Howarth C."/>
            <person name="Imamovic A."/>
            <person name="Ireland A."/>
            <person name="Larimer J."/>
            <person name="McCowan C."/>
            <person name="Murphy C."/>
            <person name="Pearson M."/>
            <person name="Poon T.W."/>
            <person name="Priest M."/>
            <person name="Roberts A."/>
            <person name="Saif S."/>
            <person name="Shea T."/>
            <person name="Sisk P."/>
            <person name="Sykes S."/>
            <person name="Wortman J."/>
            <person name="Nusbaum C."/>
            <person name="Birren B."/>
        </authorList>
    </citation>
    <scope>NUCLEOTIDE SEQUENCE [LARGE SCALE GENOMIC DNA]</scope>
    <source>
        <strain evidence="2">1006PhL</strain>
    </source>
</reference>
<dbReference type="Proteomes" id="UP000014254">
    <property type="component" value="Unassembled WGS sequence"/>
</dbReference>
<dbReference type="AlphaFoldDB" id="S2KD07"/>
<sequence length="199" mass="22868">MVFLDLADASWCKWFFPNEMLELKGCVEAEIEYPPLPQDMQEFLRNIPNSSDLRRIYDHLEAQQISLATQPSLAWLKISLQSVIYLFEGDYFPLNDQNETDLCSNVWALIGRAFVSSVLKCRTEKASIASKESNNRKRKMAADECMERQQNALIPDMIIGYDSQEYAIIEAAKENNNTKQIVEGGKKCPEMMNLILYKP</sequence>
<name>S2KD07_MUCC1</name>
<proteinExistence type="predicted"/>
<dbReference type="OrthoDB" id="2205645at2759"/>
<accession>S2KD07</accession>
<dbReference type="EMBL" id="KE123923">
    <property type="protein sequence ID" value="EPB90220.1"/>
    <property type="molecule type" value="Genomic_DNA"/>
</dbReference>
<organism evidence="1 2">
    <name type="scientific">Mucor circinelloides f. circinelloides (strain 1006PhL)</name>
    <name type="common">Mucormycosis agent</name>
    <name type="synonym">Calyptromyces circinelloides</name>
    <dbReference type="NCBI Taxonomy" id="1220926"/>
    <lineage>
        <taxon>Eukaryota</taxon>
        <taxon>Fungi</taxon>
        <taxon>Fungi incertae sedis</taxon>
        <taxon>Mucoromycota</taxon>
        <taxon>Mucoromycotina</taxon>
        <taxon>Mucoromycetes</taxon>
        <taxon>Mucorales</taxon>
        <taxon>Mucorineae</taxon>
        <taxon>Mucoraceae</taxon>
        <taxon>Mucor</taxon>
    </lineage>
</organism>
<dbReference type="VEuPathDB" id="FungiDB:HMPREF1544_02904"/>
<evidence type="ECO:0000313" key="1">
    <source>
        <dbReference type="EMBL" id="EPB90220.1"/>
    </source>
</evidence>